<dbReference type="PANTHER" id="PTHR45228:SF1">
    <property type="entry name" value="CYCLIC DI-GMP PHOSPHODIESTERASE TM_0186"/>
    <property type="match status" value="1"/>
</dbReference>
<keyword evidence="7" id="KW-1185">Reference proteome</keyword>
<dbReference type="GO" id="GO:0006355">
    <property type="term" value="P:regulation of DNA-templated transcription"/>
    <property type="evidence" value="ECO:0007669"/>
    <property type="project" value="InterPro"/>
</dbReference>
<dbReference type="InterPro" id="IPR035965">
    <property type="entry name" value="PAS-like_dom_sf"/>
</dbReference>
<dbReference type="InterPro" id="IPR052020">
    <property type="entry name" value="Cyclic_di-GMP/3'3'-cGAMP_PDE"/>
</dbReference>
<feature type="transmembrane region" description="Helical" evidence="1">
    <location>
        <begin position="20"/>
        <end position="53"/>
    </location>
</feature>
<feature type="domain" description="PAC" evidence="3">
    <location>
        <begin position="312"/>
        <end position="364"/>
    </location>
</feature>
<feature type="domain" description="PAS" evidence="2">
    <location>
        <begin position="236"/>
        <end position="307"/>
    </location>
</feature>
<dbReference type="Pfam" id="PF01590">
    <property type="entry name" value="GAF"/>
    <property type="match status" value="1"/>
</dbReference>
<keyword evidence="1" id="KW-0472">Membrane</keyword>
<feature type="domain" description="PAS" evidence="2">
    <location>
        <begin position="121"/>
        <end position="174"/>
    </location>
</feature>
<reference evidence="6 7" key="1">
    <citation type="journal article" date="2021" name="Nat. Commun.">
        <title>Isolation of a member of the candidate phylum Atribacteria reveals a unique cell membrane structure.</title>
        <authorList>
            <person name="Taiki K."/>
            <person name="Nobu M.K."/>
            <person name="Kusada H."/>
            <person name="Meng X.-Y."/>
            <person name="Hosoki N."/>
            <person name="Uematsu K."/>
            <person name="Yoshioka H."/>
            <person name="Kamagata Y."/>
            <person name="Tamaki H."/>
        </authorList>
    </citation>
    <scope>NUCLEOTIDE SEQUENCE [LARGE SCALE GENOMIC DNA]</scope>
    <source>
        <strain evidence="6 7">RT761</strain>
    </source>
</reference>
<feature type="transmembrane region" description="Helical" evidence="1">
    <location>
        <begin position="59"/>
        <end position="78"/>
    </location>
</feature>
<dbReference type="CDD" id="cd00077">
    <property type="entry name" value="HDc"/>
    <property type="match status" value="1"/>
</dbReference>
<sequence length="908" mass="103681">MKISTALLKKIQPSQNTPTLFTIFISLYAVFLFLGAYYFPTIITTILILPFFMISAYRWKLVGGILSSVWSVILIIFSSVTHHHSLLQDLIVSLSSYMVIGLLLVILYNYLENQNLKLKESENLYRQLFEQANDAILIVDNEGKIVNCNNVASNLIGYSRNQLLSKNLKEFIIPRPEQINQLENMDPQSGEWTLRNTQGREILFEVTITKIQNGLFLGTGRDITIKKQMEEALRSEWKRAQTYLELVQVILVALDNQGRVTLINRKGREILGFEAEEIIGKNWFDYFIPKSLRTSIKSVFQKITSGEIQSFEQYENSIVNKAGEEILIAWQNTFLYDNTGEIIGTLSAGEDITERKRTENQIKEQINTLEVLYKLSQEFTKTLNLKERANEIVQTCVERFGVCLAWLAQVEPGGRVKIIAQYPLEHSYPQQIKIRWDETPEGQGPSGRAIRSGTYQIVEESTTDPSFTPWKVQAMQAGFVTSAAFPLIGRGRTFGTLNLYSKTPGFFHPERLELFQTIAHHAASSLENARLFEETEQRLKHIQALRTIDMAISGSSEPMLAQKVALEQIVQRLEIDAASLLRYDPQQQTLIYAEGIGFRTPAIEKTSLKLGDAFAGQAALERQIISIPNVSDHSTYCQTNLFRDEGFISYYAVPLLAKGRLFGVLEIFNRSLHIGSEEWYDFLRSLAEQVVIAVEKEELLYNLEKTNALLIETYDATIEGWAYALDLKDRETENHSKRVTELTLLIAREMGVEEKDLVHIRRGALLHDIGKMGIHDSILFKPGKLTKEEWEIMRKHPIYAYEMLSPIQYLHPAIDIPYCHHERWDGSGYPQGLKGEAIPLSARIFAVADNFDALTSKRPYRDAWPVKKALDYIRKQSGKMFDPRVVEVFLHSDAIKILHKEKPSTLGY</sequence>
<dbReference type="Pfam" id="PF13487">
    <property type="entry name" value="HD_5"/>
    <property type="match status" value="1"/>
</dbReference>
<dbReference type="EMBL" id="CP065383">
    <property type="protein sequence ID" value="QPM69138.1"/>
    <property type="molecule type" value="Genomic_DNA"/>
</dbReference>
<dbReference type="SUPFAM" id="SSF55785">
    <property type="entry name" value="PYP-like sensor domain (PAS domain)"/>
    <property type="match status" value="2"/>
</dbReference>
<accession>A0A7T1ANF0</accession>
<dbReference type="InterPro" id="IPR003018">
    <property type="entry name" value="GAF"/>
</dbReference>
<dbReference type="NCBIfam" id="TIGR00229">
    <property type="entry name" value="sensory_box"/>
    <property type="match status" value="2"/>
</dbReference>
<gene>
    <name evidence="6" type="primary">rpfG_4</name>
    <name evidence="6" type="ORF">RT761_02366</name>
</gene>
<dbReference type="PROSITE" id="PS50112">
    <property type="entry name" value="PAS"/>
    <property type="match status" value="2"/>
</dbReference>
<dbReference type="SMART" id="SM00086">
    <property type="entry name" value="PAC"/>
    <property type="match status" value="2"/>
</dbReference>
<evidence type="ECO:0000259" key="4">
    <source>
        <dbReference type="PROSITE" id="PS51831"/>
    </source>
</evidence>
<evidence type="ECO:0000259" key="2">
    <source>
        <dbReference type="PROSITE" id="PS50112"/>
    </source>
</evidence>
<dbReference type="InterPro" id="IPR006674">
    <property type="entry name" value="HD_domain"/>
</dbReference>
<dbReference type="KEGG" id="alam:RT761_02366"/>
<keyword evidence="1" id="KW-0812">Transmembrane</keyword>
<dbReference type="SMART" id="SM00471">
    <property type="entry name" value="HDc"/>
    <property type="match status" value="1"/>
</dbReference>
<dbReference type="AlphaFoldDB" id="A0A7T1ANF0"/>
<dbReference type="Gene3D" id="1.10.3210.10">
    <property type="entry name" value="Hypothetical protein af1432"/>
    <property type="match status" value="1"/>
</dbReference>
<keyword evidence="6" id="KW-0378">Hydrolase</keyword>
<keyword evidence="1" id="KW-1133">Transmembrane helix</keyword>
<dbReference type="PROSITE" id="PS50113">
    <property type="entry name" value="PAC"/>
    <property type="match status" value="1"/>
</dbReference>
<dbReference type="RefSeq" id="WP_218111620.1">
    <property type="nucleotide sequence ID" value="NZ_CP065383.1"/>
</dbReference>
<evidence type="ECO:0000259" key="5">
    <source>
        <dbReference type="PROSITE" id="PS51832"/>
    </source>
</evidence>
<evidence type="ECO:0000256" key="1">
    <source>
        <dbReference type="SAM" id="Phobius"/>
    </source>
</evidence>
<dbReference type="SUPFAM" id="SSF109604">
    <property type="entry name" value="HD-domain/PDEase-like"/>
    <property type="match status" value="1"/>
</dbReference>
<dbReference type="SMART" id="SM00065">
    <property type="entry name" value="GAF"/>
    <property type="match status" value="2"/>
</dbReference>
<dbReference type="SMART" id="SM00091">
    <property type="entry name" value="PAS"/>
    <property type="match status" value="2"/>
</dbReference>
<dbReference type="InterPro" id="IPR029016">
    <property type="entry name" value="GAF-like_dom_sf"/>
</dbReference>
<dbReference type="Proteomes" id="UP000594463">
    <property type="component" value="Chromosome"/>
</dbReference>
<dbReference type="Pfam" id="PF13185">
    <property type="entry name" value="GAF_2"/>
    <property type="match status" value="1"/>
</dbReference>
<dbReference type="InterPro" id="IPR001610">
    <property type="entry name" value="PAC"/>
</dbReference>
<evidence type="ECO:0000259" key="3">
    <source>
        <dbReference type="PROSITE" id="PS50113"/>
    </source>
</evidence>
<dbReference type="InterPro" id="IPR037522">
    <property type="entry name" value="HD_GYP_dom"/>
</dbReference>
<protein>
    <submittedName>
        <fullName evidence="6">Cyclic di-GMP phosphodiesterase response regulator RpfG</fullName>
        <ecNumber evidence="6">3.1.4.52</ecNumber>
    </submittedName>
</protein>
<dbReference type="InterPro" id="IPR013656">
    <property type="entry name" value="PAS_4"/>
</dbReference>
<name>A0A7T1ANF0_ATRLM</name>
<feature type="transmembrane region" description="Helical" evidence="1">
    <location>
        <begin position="90"/>
        <end position="111"/>
    </location>
</feature>
<dbReference type="InterPro" id="IPR000014">
    <property type="entry name" value="PAS"/>
</dbReference>
<dbReference type="GO" id="GO:0071111">
    <property type="term" value="F:cyclic-guanylate-specific phosphodiesterase activity"/>
    <property type="evidence" value="ECO:0007669"/>
    <property type="project" value="UniProtKB-EC"/>
</dbReference>
<feature type="domain" description="HD-GYP" evidence="5">
    <location>
        <begin position="710"/>
        <end position="905"/>
    </location>
</feature>
<dbReference type="InterPro" id="IPR003607">
    <property type="entry name" value="HD/PDEase_dom"/>
</dbReference>
<feature type="domain" description="HD" evidence="4">
    <location>
        <begin position="732"/>
        <end position="854"/>
    </location>
</feature>
<dbReference type="CDD" id="cd00130">
    <property type="entry name" value="PAS"/>
    <property type="match status" value="2"/>
</dbReference>
<dbReference type="Gene3D" id="3.30.450.40">
    <property type="match status" value="2"/>
</dbReference>
<dbReference type="Pfam" id="PF08448">
    <property type="entry name" value="PAS_4"/>
    <property type="match status" value="1"/>
</dbReference>
<proteinExistence type="predicted"/>
<dbReference type="PANTHER" id="PTHR45228">
    <property type="entry name" value="CYCLIC DI-GMP PHOSPHODIESTERASE TM_0186-RELATED"/>
    <property type="match status" value="1"/>
</dbReference>
<evidence type="ECO:0000313" key="7">
    <source>
        <dbReference type="Proteomes" id="UP000594463"/>
    </source>
</evidence>
<dbReference type="InterPro" id="IPR000700">
    <property type="entry name" value="PAS-assoc_C"/>
</dbReference>
<dbReference type="NCBIfam" id="TIGR00277">
    <property type="entry name" value="HDIG"/>
    <property type="match status" value="1"/>
</dbReference>
<dbReference type="InterPro" id="IPR013767">
    <property type="entry name" value="PAS_fold"/>
</dbReference>
<dbReference type="EC" id="3.1.4.52" evidence="6"/>
<dbReference type="PROSITE" id="PS51832">
    <property type="entry name" value="HD_GYP"/>
    <property type="match status" value="1"/>
</dbReference>
<dbReference type="InterPro" id="IPR006675">
    <property type="entry name" value="HDIG_dom"/>
</dbReference>
<dbReference type="Pfam" id="PF00989">
    <property type="entry name" value="PAS"/>
    <property type="match status" value="1"/>
</dbReference>
<organism evidence="6 7">
    <name type="scientific">Atribacter laminatus</name>
    <dbReference type="NCBI Taxonomy" id="2847778"/>
    <lineage>
        <taxon>Bacteria</taxon>
        <taxon>Pseudomonadati</taxon>
        <taxon>Atribacterota</taxon>
        <taxon>Atribacteria</taxon>
        <taxon>Atribacterales</taxon>
        <taxon>Atribacteraceae</taxon>
        <taxon>Atribacter</taxon>
    </lineage>
</organism>
<dbReference type="SUPFAM" id="SSF55781">
    <property type="entry name" value="GAF domain-like"/>
    <property type="match status" value="2"/>
</dbReference>
<dbReference type="Gene3D" id="3.30.450.20">
    <property type="entry name" value="PAS domain"/>
    <property type="match status" value="2"/>
</dbReference>
<dbReference type="PROSITE" id="PS51831">
    <property type="entry name" value="HD"/>
    <property type="match status" value="1"/>
</dbReference>
<evidence type="ECO:0000313" key="6">
    <source>
        <dbReference type="EMBL" id="QPM69138.1"/>
    </source>
</evidence>